<comment type="subcellular location">
    <subcellularLocation>
        <location evidence="1">Cytoplasm</location>
        <location evidence="1">Cytoskeleton</location>
        <location evidence="1">Flagellum axoneme</location>
    </subcellularLocation>
</comment>
<keyword evidence="15" id="KW-0966">Cell projection</keyword>
<dbReference type="GO" id="GO:0051959">
    <property type="term" value="F:dynein light intermediate chain binding"/>
    <property type="evidence" value="ECO:0007669"/>
    <property type="project" value="InterPro"/>
</dbReference>
<dbReference type="InterPro" id="IPR054354">
    <property type="entry name" value="DYNC2H1-like_lid"/>
</dbReference>
<dbReference type="FunFam" id="1.20.920.30:FF:000009">
    <property type="entry name" value="Dynein heavy chain 9"/>
    <property type="match status" value="1"/>
</dbReference>
<dbReference type="InterPro" id="IPR026983">
    <property type="entry name" value="DHC"/>
</dbReference>
<keyword evidence="8" id="KW-0067">ATP-binding</keyword>
<evidence type="ECO:0000256" key="15">
    <source>
        <dbReference type="ARBA" id="ARBA00023273"/>
    </source>
</evidence>
<dbReference type="Gene3D" id="6.10.140.1060">
    <property type="match status" value="1"/>
</dbReference>
<dbReference type="GO" id="GO:0008569">
    <property type="term" value="F:minus-end-directed microtubule motor activity"/>
    <property type="evidence" value="ECO:0007669"/>
    <property type="project" value="InterPro"/>
</dbReference>
<dbReference type="Gene3D" id="1.20.920.30">
    <property type="match status" value="1"/>
</dbReference>
<evidence type="ECO:0000256" key="10">
    <source>
        <dbReference type="ARBA" id="ARBA00023017"/>
    </source>
</evidence>
<dbReference type="FunFam" id="3.40.50.300:FF:002141">
    <property type="entry name" value="Dynein heavy chain"/>
    <property type="match status" value="1"/>
</dbReference>
<evidence type="ECO:0000313" key="21">
    <source>
        <dbReference type="EMBL" id="EEH52066.1"/>
    </source>
</evidence>
<dbReference type="SUPFAM" id="SSF90257">
    <property type="entry name" value="Myosin rod fragments"/>
    <property type="match status" value="1"/>
</dbReference>
<name>C1N785_MICPC</name>
<dbReference type="Pfam" id="PF18198">
    <property type="entry name" value="AAA_lid_11"/>
    <property type="match status" value="1"/>
</dbReference>
<dbReference type="Gene3D" id="1.20.58.1120">
    <property type="match status" value="1"/>
</dbReference>
<dbReference type="GeneID" id="9689295"/>
<dbReference type="SUPFAM" id="SSF52540">
    <property type="entry name" value="P-loop containing nucleoside triphosphate hydrolases"/>
    <property type="match status" value="4"/>
</dbReference>
<evidence type="ECO:0000256" key="18">
    <source>
        <dbReference type="ARBA" id="ARBA00077719"/>
    </source>
</evidence>
<dbReference type="Gene3D" id="1.10.8.720">
    <property type="entry name" value="Region D6 of dynein motor"/>
    <property type="match status" value="1"/>
</dbReference>
<dbReference type="FunFam" id="3.40.50.300:FF:000049">
    <property type="entry name" value="Dynein, axonemal, heavy chain 5"/>
    <property type="match status" value="1"/>
</dbReference>
<dbReference type="STRING" id="564608.C1N785"/>
<dbReference type="FunFam" id="3.20.180.20:FF:000001">
    <property type="entry name" value="Dynein axonemal heavy chain 5"/>
    <property type="match status" value="1"/>
</dbReference>
<keyword evidence="14" id="KW-0206">Cytoskeleton</keyword>
<proteinExistence type="inferred from homology"/>
<dbReference type="FunFam" id="1.10.8.1220:FF:000001">
    <property type="entry name" value="Dynein axonemal heavy chain 5"/>
    <property type="match status" value="1"/>
</dbReference>
<dbReference type="Pfam" id="PF18199">
    <property type="entry name" value="Dynein_C"/>
    <property type="match status" value="1"/>
</dbReference>
<evidence type="ECO:0000256" key="8">
    <source>
        <dbReference type="ARBA" id="ARBA00022840"/>
    </source>
</evidence>
<gene>
    <name evidence="21" type="primary">IA1-DHC1B</name>
    <name evidence="21" type="ORF">MICPUCDRAFT_45975</name>
</gene>
<dbReference type="Pfam" id="PF12781">
    <property type="entry name" value="AAA_9"/>
    <property type="match status" value="1"/>
</dbReference>
<keyword evidence="13" id="KW-0505">Motor protein</keyword>
<dbReference type="Pfam" id="PF22597">
    <property type="entry name" value="DYN_lid"/>
    <property type="match status" value="1"/>
</dbReference>
<protein>
    <recommendedName>
        <fullName evidence="18">Dynein-1, subspecies f</fullName>
    </recommendedName>
</protein>
<dbReference type="GO" id="GO:0036159">
    <property type="term" value="P:inner dynein arm assembly"/>
    <property type="evidence" value="ECO:0007669"/>
    <property type="project" value="UniProtKB-ARBA"/>
</dbReference>
<dbReference type="InterPro" id="IPR056759">
    <property type="entry name" value="DYH2-5-8_CC"/>
</dbReference>
<dbReference type="Pfam" id="PF12780">
    <property type="entry name" value="AAA_8"/>
    <property type="match status" value="1"/>
</dbReference>
<dbReference type="Gene3D" id="1.10.8.710">
    <property type="match status" value="1"/>
</dbReference>
<dbReference type="FunFam" id="1.20.58.1120:FF:000001">
    <property type="entry name" value="dynein heavy chain 2, axonemal"/>
    <property type="match status" value="1"/>
</dbReference>
<evidence type="ECO:0000256" key="1">
    <source>
        <dbReference type="ARBA" id="ARBA00004611"/>
    </source>
</evidence>
<dbReference type="FunFam" id="1.10.8.710:FF:000001">
    <property type="entry name" value="Dynein axonemal heavy chain 2"/>
    <property type="match status" value="1"/>
</dbReference>
<dbReference type="FunFam" id="3.10.490.20:FF:000008">
    <property type="entry name" value="dynein heavy chain 2, axonemal"/>
    <property type="match status" value="1"/>
</dbReference>
<dbReference type="Gene3D" id="1.20.140.100">
    <property type="entry name" value="Dynein heavy chain, N-terminal domain 2"/>
    <property type="match status" value="1"/>
</dbReference>
<evidence type="ECO:0000256" key="5">
    <source>
        <dbReference type="ARBA" id="ARBA00022737"/>
    </source>
</evidence>
<evidence type="ECO:0000256" key="17">
    <source>
        <dbReference type="ARBA" id="ARBA00063032"/>
    </source>
</evidence>
<evidence type="ECO:0000256" key="13">
    <source>
        <dbReference type="ARBA" id="ARBA00023175"/>
    </source>
</evidence>
<dbReference type="OrthoDB" id="10251809at2759"/>
<sequence>MRGVYAPAVTSNKTWPDSLRKDLTGQMHKYMANLTERAHELKGKTTLYIPAEELPSPAAAAREKGAFYLTLVPIRPHLLQRLESVVIHWTRQVKEVVHTREDLSGAGGDAGPMSEIEFWRARSIDLGGIRAQVAAPAVEKIVEILAVAKSVYLAPFRDLSDVINAEAVAAEDNVKFLSTLEGPIRALESASASELAGVLPGILHRVRLIWNTATHYNVPERLVGLLRKVTNAIINRCEDLLEVCEAQVQFAPKKALPVFGGTKGPEVSKSFADIQDAFAVKVHGLRTLDYKILDVKATRWHDDYNAFKSSVKDLEVMTQNVMVTAIDAVSDLNGLVELLRALQTMAKRDGVTRCVERKCVECYEAFTKELNTVKKHFDMNREKPPIAEGQPKYSGAAMWAKVQHNRLKGPYEKLEEAAMTLPQTPELEQLRASYALALPQIQKYMADVHGEWVTHFEGKVEAQIKQRLENRLLSSDEDGFLYQNFDKELLHLFTEVRFFERLHFQIPHRALEICSHKEKYRLLREEVLNVVRDYNKILEALDDEERRLFYDRITHLDKHISPGLSKVHWTSPSKLQEYFIGEARKHCKNAYESVVQYKEAIGKVTANCAEIASTILVSVVRKKVYAEGEFEEAQKTHREKVTKKFTTAHEEMRKELSRTFKRTFAHDSENVQREWAELRRKIDKRLEDALRTSVKRSLQELSKALNGDKKLDVVPLFSVITMLKNNRRVELTPNVSDLFALIHGASRELIAIVKVVDRLGPESDDDGEPLPSFFDVISNDEDATLKQIVSIDNGINLIVEKTQSFIAYYEKTYKHLWEQDMVAHVKRYAKAKKPLSSFEADITKYKELFVEVEGEDQITNMAFLRIDVGPLKQTLLKRCEEWRDGFTRLLNETAIAELDAVYEYCARNEKILSQPARDLDHLAELVNLHKKCVAEEEETAARFAPLRAQYALLARFEVVVRDAELARLDGLEKVFDAHVATLKRMDETLVEAKESFREKLIKTVDAFTHDVDEHRRAFTADAPIDVADAVGRAPLARAKAFIESNAAAAAAFRQTEQDLKAGMEIFGMPAPPLSGLVECEKETAQLSGVWNVIEEWITAYDGWKDGKFKDIDVEELENASQIVGKKIQKLGREVKHWSAWQGVKDTVDAFKRTLPLIIDLRNPAIRQRHWEQLMERCGERFDPHGDAFTLGKVNDLGLSEHADFVGELSTNATKELAIENSLAAIEEGWQDLNMDMVKREGGQKGGKVVYRLRSTDDVFAALEDNVVTLSTMKASKFFLVFEATITSWEQKLSLVSEMMDLVQKVQMSWTYLENIFVGSEDIRKQLPQESKMFDAVNVAFIKNMAEMTEIENVVKACTGSDPKAGTPVSNARLDKFTDMEAKLEKIQKSLEDYLEKKRQQFPRFYFISSDDLLEILGQAKDPMNVQPHFKGMFEGIKKLEMHAPGEDGRRAYGATAMHSPDGETIPFNDEVTTDGRPEEWLNSVETAMYAATKKSLYATLEHSKGMKKEKWVKEYPGQCIISAGCVVWTTECEKALSDPDAAKKAIRTLKKKWVSYLSKLVTMTRSKLDKVNRKKVVALITIEVHARDSIDKLGKAGCTQVTDFEWVSQLRFYWDQTANDCVVKQVLSVFSYGYEYQGNNGRLVVTPLTDRCYMTLGAAMFTRRGGNPLGPAGTGKTETVKDFGKALARYVIVFNCSDGVDYKMTAKMFSGLAQTGAWACLDEFNRISVEVLSVVATQISVIMAAVKVRAKTFFFEGQDIRLIPSCGVFVTMNPGYAGRAELPDNLKAIVRPVSMMVPDFNLIAEIMMFAEGFSSAKVLAKKMVAIMELSQQQLSKQDHYDYTLRSFVIPISRAAGAFKRIDPEGSEEAILYRTMQDLIMPKLVYLDIPLFRALLGDLFPGVDLPQEEDSDLKKMLVRKCDELGLQVVDEWIVKIIQIFDCKVARHGNMIVGKTGAGKTAAWTVLKEAMAELCKEGKGEGEFQKVEVYTINPLALSNDEIYGCFDPSTHEWQDGILARVMRNICKDESQTQKWTLFDGPVDTLWIESMNTLLDDNKLLTLLSGERIMMSPQVSILFEVEDLSQASPATVSRAGMIYLNVEDLGWWPYVTSWMKKYESDEVLSTTLKTMMERCMEDALELRRLQLRELVQTDKLAAVRQFTALFDAHCDPEHGLDPDDESYVNTIELTFFYCLIWSVGASVDGESRKIFDSFLRDVDSRFPPPETVYEYFVCPKNREWTPFASKLAQYRPPPGMPFFKIMVPTIDTLRTKTVALALAGVQRHVLIIGNVGVGKTMVAQSCLEALPEGKSSMMVNFSAQTSSNSLQNTIEGKLEKRSKGVFAPAGGKKMLVYIDDFNMPQKSQFGFMPPLELLKLWADNGFWYDREKCEVKNIKDIQLMASMAPPGGGRNAFSQRIMSVFATLNMTNPSDAQLHRIYSTLLNDKLSTFDDQLKPLGDPITKATIELYASIAEELLPTPAKSHYLFNTRDLAKVIQGVMQATRQYYDSKENLLQLWCHECFRIFGDRMWDHDDKAWLRNQLDQKLSGNLNSSWESLFEPFYGECPPFVSFMRMDVDEPPYEAVTEMKKLKDVLTEKLEDYALEPGYSAMDLVLFKDALMHVCRVHRVLMQPRGNALLVGVGGSGRKSLARLATYVAGLKCFSIEITKSYRIVEFREDLKTLFRQAGVADKPTVFLFDETQIVVETFLEDINNVLTSGEVPNLFTKDELGGLCEEVRPAAKKAGAPADLQDELYAFFLSRVINNLHIVLCMSPIGEGFRERCRMFPGLVNCCTIDWFTEWPADALQEVASKQMSAEQGMEEEVKDALCTVFATCHRSTAEKSKEMLEKLKRKNYVTPTNYLEFVNGYRKLLNEKRSKIGGKATKLRGGLEKLEETGVQVTEMSKIAEEKQVVVAKAKIDCEELLVTIVQDKRVADEQEKHVTAEAQKIEKEAEEANAIAAECQAGLDKAMPALAAAEAALNVLTKKDMAELKAYAKPPALVELCLKGVMTVLKKSPAWDTAKKELGDSQFLTRLVEFDKELLVDSLLNKMKKYVNDPEYQPDVIGKVSGAAKGLCQWVHAMFIYGNVAKEVAPKRAKLKAAQEALEKKQAALTEARAQLKEVLDKVQALKDTYEASTAKKQALEDELADLEQKLERAEKLVSGLAGEKDRWENSIVLYEEQIGCLPGDVVIAAAFMSYAGPFPSEYRDDLVAKTWLPQVKQLGIPSSAAFDFALFLADPSDVRDWNIQGLPADSFSTENGVVVTRGSRWPLLIDPQGQGNKWIKNMEKPHGLKVITLNMSDMVRQMENAIQFGDPVLIQDVGEEIDPILEPVLSKSFIKKGNQVMIKLGDKEVDYSPDFRLYLTSKLFNPHYTPEVSTKVTIVNFAVKEQGLEAQLLNVVVQKERPDLDKQKNELVVKVANGKRTIIELEDTLLDLLSNATGSLLDNIELINTLNASKTTSDEVTESLKIAETTSVQIEEASSLYRPCSVRAAILYFVLYDLANVDPMYQFSLDAYMDLFLLSIAKAPKSQELEKRIEYLNDYHTYAVYKYTSRGLFEAHKLLLSLQMCVRILQSSNQVNLEEWQFFLKGGMVLDRSLQSPNPAPDWISELAWDNIVELDNVEHFRGIITSFEKEFVEWEDWYRNAEPESPQKSQLPGEWEQKCNELQRMIFIRCLRMDRVEKAATNYVANSLGRKYVEPPVLDLNETYGDSTPSAPLIFVLSPGVDPTANLKQLAQAKGLGEKFFSVALGQGQAPVATKLISTATIEGNWVFLANCHLMLSWLPDLQKIIEAFDEKQPHENFRLWLSSNPTPHFPLAILQRGLKMTTEPPKGLRANLARLYQTCVTEETFDACKTKHKYAKLLFALSYFHAVMLERRKFRTLGINIAYDFNDTDFSVSDDVLKAYLDAYENTPWDALKYLISEANYGGRVTDEIDRRVLSGYLNQYFCEDALEVPNYRLSSLDTYFVPPEGPLQSYKDYIQTLPQNDRAEAFGQHPNADISYMITDSTITLESCLSLQPKTDGGGGGGVTAEERVLDIIDDMLSHVPQPYNHEKLMKDKEDDLSPLHVTLFQEVERYNILINNMLTTLHLLKKGIKGLVVMSADLDEIFDALAANKVPGIYLKAYPSIKPLGSWTRDLMARLDQITRWIKEGYPKVYWLAGFTYPSCFLTAVLQTTARKNAIPIDTLSFEYSIVNAEEKEVHQPPKEGVYVKDMYLEGAGWDFENGNLCEPSPMELIVDMPIVHFKPTDNKKKNAKGIYSCPLYMYPVRTGSRERPSFMTFVDLKGGACDSDFWIKRGTALLLALAT</sequence>
<accession>C1N785</accession>
<dbReference type="Pfam" id="PF08393">
    <property type="entry name" value="DHC_N2"/>
    <property type="match status" value="1"/>
</dbReference>
<dbReference type="Gene3D" id="1.20.1270.280">
    <property type="match status" value="1"/>
</dbReference>
<dbReference type="GO" id="GO:0060294">
    <property type="term" value="P:cilium movement involved in cell motility"/>
    <property type="evidence" value="ECO:0007669"/>
    <property type="project" value="UniProtKB-ARBA"/>
</dbReference>
<dbReference type="FunFam" id="1.20.140.100:FF:000001">
    <property type="entry name" value="dynein heavy chain 17, axonemal"/>
    <property type="match status" value="1"/>
</dbReference>
<dbReference type="InterPro" id="IPR042222">
    <property type="entry name" value="Dynein_2_N"/>
</dbReference>
<keyword evidence="5" id="KW-0677">Repeat</keyword>
<dbReference type="FunFam" id="3.40.50.300:FF:000153">
    <property type="entry name" value="Dynein axonemal heavy chain 1"/>
    <property type="match status" value="1"/>
</dbReference>
<keyword evidence="22" id="KW-1185">Reference proteome</keyword>
<dbReference type="FunFam" id="1.10.287.2620:FF:000002">
    <property type="entry name" value="Dynein heavy chain 2, axonemal"/>
    <property type="match status" value="1"/>
</dbReference>
<dbReference type="Pfam" id="PF08385">
    <property type="entry name" value="DHC_N1"/>
    <property type="match status" value="1"/>
</dbReference>
<reference evidence="21 22" key="1">
    <citation type="journal article" date="2009" name="Science">
        <title>Green evolution and dynamic adaptations revealed by genomes of the marine picoeukaryotes Micromonas.</title>
        <authorList>
            <person name="Worden A.Z."/>
            <person name="Lee J.H."/>
            <person name="Mock T."/>
            <person name="Rouze P."/>
            <person name="Simmons M.P."/>
            <person name="Aerts A.L."/>
            <person name="Allen A.E."/>
            <person name="Cuvelier M.L."/>
            <person name="Derelle E."/>
            <person name="Everett M.V."/>
            <person name="Foulon E."/>
            <person name="Grimwood J."/>
            <person name="Gundlach H."/>
            <person name="Henrissat B."/>
            <person name="Napoli C."/>
            <person name="McDonald S.M."/>
            <person name="Parker M.S."/>
            <person name="Rombauts S."/>
            <person name="Salamov A."/>
            <person name="Von Dassow P."/>
            <person name="Badger J.H."/>
            <person name="Coutinho P.M."/>
            <person name="Demir E."/>
            <person name="Dubchak I."/>
            <person name="Gentemann C."/>
            <person name="Eikrem W."/>
            <person name="Gready J.E."/>
            <person name="John U."/>
            <person name="Lanier W."/>
            <person name="Lindquist E.A."/>
            <person name="Lucas S."/>
            <person name="Mayer K.F."/>
            <person name="Moreau H."/>
            <person name="Not F."/>
            <person name="Otillar R."/>
            <person name="Panaud O."/>
            <person name="Pangilinan J."/>
            <person name="Paulsen I."/>
            <person name="Piegu B."/>
            <person name="Poliakov A."/>
            <person name="Robbens S."/>
            <person name="Schmutz J."/>
            <person name="Toulza E."/>
            <person name="Wyss T."/>
            <person name="Zelensky A."/>
            <person name="Zhou K."/>
            <person name="Armbrust E.V."/>
            <person name="Bhattacharya D."/>
            <person name="Goodenough U.W."/>
            <person name="Van de Peer Y."/>
            <person name="Grigoriev I.V."/>
        </authorList>
    </citation>
    <scope>NUCLEOTIDE SEQUENCE [LARGE SCALE GENOMIC DNA]</scope>
    <source>
        <strain evidence="21 22">CCMP1545</strain>
    </source>
</reference>
<dbReference type="InterPro" id="IPR042219">
    <property type="entry name" value="AAA_lid_11_sf"/>
</dbReference>
<dbReference type="GO" id="GO:0045505">
    <property type="term" value="F:dynein intermediate chain binding"/>
    <property type="evidence" value="ECO:0007669"/>
    <property type="project" value="InterPro"/>
</dbReference>
<dbReference type="InterPro" id="IPR013594">
    <property type="entry name" value="Dynein_heavy_tail"/>
</dbReference>
<dbReference type="Gene3D" id="3.20.180.20">
    <property type="entry name" value="Dynein heavy chain, N-terminal domain 2"/>
    <property type="match status" value="1"/>
</dbReference>
<evidence type="ECO:0000259" key="20">
    <source>
        <dbReference type="SMART" id="SM00382"/>
    </source>
</evidence>
<dbReference type="Gene3D" id="1.20.920.20">
    <property type="match status" value="1"/>
</dbReference>
<dbReference type="Pfam" id="PF03028">
    <property type="entry name" value="Dynein_heavy"/>
    <property type="match status" value="1"/>
</dbReference>
<comment type="subunit">
    <text evidence="17">The I1 inner arm complex (also known as the f dynein complex) is a two-headed isoform composed of two heavy chains (1-alpha and 1-beta), three intermediate chains and three light chains. I1 occupies a specific position proximal to the first radial spoke and repeats every 96 nm along the length of the axoneme.</text>
</comment>
<evidence type="ECO:0000256" key="14">
    <source>
        <dbReference type="ARBA" id="ARBA00023212"/>
    </source>
</evidence>
<keyword evidence="4" id="KW-0493">Microtubule</keyword>
<dbReference type="GO" id="GO:0036156">
    <property type="term" value="C:inner dynein arm"/>
    <property type="evidence" value="ECO:0007669"/>
    <property type="project" value="UniProtKB-ARBA"/>
</dbReference>
<dbReference type="InterPro" id="IPR035699">
    <property type="entry name" value="AAA_6"/>
</dbReference>
<dbReference type="InterPro" id="IPR004273">
    <property type="entry name" value="Dynein_heavy_D6_P-loop"/>
</dbReference>
<keyword evidence="3" id="KW-0963">Cytoplasm</keyword>
<keyword evidence="11 19" id="KW-0175">Coiled coil</keyword>
<feature type="domain" description="AAA+ ATPase" evidence="20">
    <location>
        <begin position="2278"/>
        <end position="2424"/>
    </location>
</feature>
<dbReference type="eggNOG" id="KOG3595">
    <property type="taxonomic scope" value="Eukaryota"/>
</dbReference>
<dbReference type="OMA" id="ILKNDMQ"/>
<evidence type="ECO:0000256" key="7">
    <source>
        <dbReference type="ARBA" id="ARBA00022794"/>
    </source>
</evidence>
<evidence type="ECO:0000256" key="2">
    <source>
        <dbReference type="ARBA" id="ARBA00008887"/>
    </source>
</evidence>
<dbReference type="InterPro" id="IPR041228">
    <property type="entry name" value="Dynein_C"/>
</dbReference>
<evidence type="ECO:0000256" key="3">
    <source>
        <dbReference type="ARBA" id="ARBA00022490"/>
    </source>
</evidence>
<dbReference type="Gene3D" id="3.10.490.20">
    <property type="match status" value="1"/>
</dbReference>
<dbReference type="InterPro" id="IPR024317">
    <property type="entry name" value="Dynein_heavy_chain_D4_dom"/>
</dbReference>
<feature type="coiled-coil region" evidence="19">
    <location>
        <begin position="3091"/>
        <end position="3170"/>
    </location>
</feature>
<keyword evidence="12" id="KW-0969">Cilium</keyword>
<evidence type="ECO:0000256" key="11">
    <source>
        <dbReference type="ARBA" id="ARBA00023054"/>
    </source>
</evidence>
<organism evidence="22">
    <name type="scientific">Micromonas pusilla (strain CCMP1545)</name>
    <name type="common">Picoplanktonic green alga</name>
    <dbReference type="NCBI Taxonomy" id="564608"/>
    <lineage>
        <taxon>Eukaryota</taxon>
        <taxon>Viridiplantae</taxon>
        <taxon>Chlorophyta</taxon>
        <taxon>Mamiellophyceae</taxon>
        <taxon>Mamiellales</taxon>
        <taxon>Mamiellaceae</taxon>
        <taxon>Micromonas</taxon>
    </lineage>
</organism>
<dbReference type="KEGG" id="mpp:MICPUCDRAFT_45975"/>
<dbReference type="EMBL" id="GG663749">
    <property type="protein sequence ID" value="EEH52066.1"/>
    <property type="molecule type" value="Genomic_DNA"/>
</dbReference>
<dbReference type="Pfam" id="PF25007">
    <property type="entry name" value="DYH2-5-8_CC"/>
    <property type="match status" value="1"/>
</dbReference>
<dbReference type="InterPro" id="IPR042228">
    <property type="entry name" value="Dynein_linker_3"/>
</dbReference>
<feature type="domain" description="AAA+ ATPase" evidence="20">
    <location>
        <begin position="1664"/>
        <end position="1800"/>
    </location>
</feature>
<dbReference type="FunFam" id="3.40.50.300:FF:000044">
    <property type="entry name" value="Dynein heavy chain 5, axonemal"/>
    <property type="match status" value="1"/>
</dbReference>
<keyword evidence="10" id="KW-0243">Dynein</keyword>
<dbReference type="Pfam" id="PF12775">
    <property type="entry name" value="AAA_7"/>
    <property type="match status" value="1"/>
</dbReference>
<dbReference type="InterPro" id="IPR043157">
    <property type="entry name" value="Dynein_AAA1S"/>
</dbReference>
<dbReference type="Gene3D" id="1.10.472.130">
    <property type="match status" value="1"/>
</dbReference>
<comment type="function">
    <text evidence="16">Force generating protein of eukaryotic cilia and flagella. Produces force towards the minus ends of microtubules. Dynein has ATPase activity; the force-producing power stroke is thought to occur on release of ADP. Required for assembly of the I1 inner arm complex and its targeting to the appropriate axoneme location. Also required for phototaxis.</text>
</comment>
<dbReference type="InterPro" id="IPR013602">
    <property type="entry name" value="Dynein_heavy_linker"/>
</dbReference>
<dbReference type="FunFam" id="1.20.920.20:FF:000001">
    <property type="entry name" value="dynein heavy chain 2, axonemal"/>
    <property type="match status" value="1"/>
</dbReference>
<dbReference type="InterPro" id="IPR003593">
    <property type="entry name" value="AAA+_ATPase"/>
</dbReference>
<keyword evidence="7" id="KW-0970">Cilium biogenesis/degradation</keyword>
<evidence type="ECO:0000256" key="12">
    <source>
        <dbReference type="ARBA" id="ARBA00023069"/>
    </source>
</evidence>
<dbReference type="Proteomes" id="UP000001876">
    <property type="component" value="Unassembled WGS sequence"/>
</dbReference>
<dbReference type="Gene3D" id="3.40.50.300">
    <property type="entry name" value="P-loop containing nucleotide triphosphate hydrolases"/>
    <property type="match status" value="5"/>
</dbReference>
<evidence type="ECO:0000256" key="4">
    <source>
        <dbReference type="ARBA" id="ARBA00022701"/>
    </source>
</evidence>
<dbReference type="Gene3D" id="1.10.287.2620">
    <property type="match status" value="1"/>
</dbReference>
<dbReference type="PANTHER" id="PTHR45703">
    <property type="entry name" value="DYNEIN HEAVY CHAIN"/>
    <property type="match status" value="1"/>
</dbReference>
<dbReference type="Pfam" id="PF17852">
    <property type="entry name" value="Dynein_AAA_lid"/>
    <property type="match status" value="1"/>
</dbReference>
<dbReference type="InterPro" id="IPR041658">
    <property type="entry name" value="AAA_lid_11"/>
</dbReference>
<dbReference type="Gene3D" id="1.10.8.1220">
    <property type="match status" value="1"/>
</dbReference>
<dbReference type="InterPro" id="IPR043160">
    <property type="entry name" value="Dynein_C_barrel"/>
</dbReference>
<keyword evidence="6" id="KW-0547">Nucleotide-binding</keyword>
<dbReference type="PANTHER" id="PTHR45703:SF32">
    <property type="entry name" value="DYNEINS HEAVY CHAIN"/>
    <property type="match status" value="1"/>
</dbReference>
<dbReference type="InterPro" id="IPR035706">
    <property type="entry name" value="AAA_9"/>
</dbReference>
<keyword evidence="9" id="KW-0282">Flagellum</keyword>
<feature type="domain" description="AAA+ ATPase" evidence="20">
    <location>
        <begin position="2628"/>
        <end position="2786"/>
    </location>
</feature>
<evidence type="ECO:0000256" key="9">
    <source>
        <dbReference type="ARBA" id="ARBA00022846"/>
    </source>
</evidence>
<evidence type="ECO:0000313" key="22">
    <source>
        <dbReference type="Proteomes" id="UP000001876"/>
    </source>
</evidence>
<comment type="similarity">
    <text evidence="2">Belongs to the dynein heavy chain family.</text>
</comment>
<dbReference type="Pfam" id="PF12774">
    <property type="entry name" value="AAA_6"/>
    <property type="match status" value="1"/>
</dbReference>
<dbReference type="GO" id="GO:0005874">
    <property type="term" value="C:microtubule"/>
    <property type="evidence" value="ECO:0007669"/>
    <property type="project" value="UniProtKB-KW"/>
</dbReference>
<evidence type="ECO:0000256" key="6">
    <source>
        <dbReference type="ARBA" id="ARBA00022741"/>
    </source>
</evidence>
<dbReference type="Pfam" id="PF12777">
    <property type="entry name" value="MT"/>
    <property type="match status" value="1"/>
</dbReference>
<dbReference type="SMART" id="SM00382">
    <property type="entry name" value="AAA"/>
    <property type="match status" value="3"/>
</dbReference>
<dbReference type="GO" id="GO:0008017">
    <property type="term" value="F:microtubule binding"/>
    <property type="evidence" value="ECO:0007669"/>
    <property type="project" value="UniProtKB-ARBA"/>
</dbReference>
<dbReference type="InterPro" id="IPR041466">
    <property type="entry name" value="Dynein_AAA5_ext"/>
</dbReference>
<dbReference type="InterPro" id="IPR027417">
    <property type="entry name" value="P-loop_NTPase"/>
</dbReference>
<dbReference type="InterPro" id="IPR024743">
    <property type="entry name" value="Dynein_HC_stalk"/>
</dbReference>
<dbReference type="RefSeq" id="XP_003063693.1">
    <property type="nucleotide sequence ID" value="XM_003063647.1"/>
</dbReference>
<evidence type="ECO:0000256" key="16">
    <source>
        <dbReference type="ARBA" id="ARBA00054075"/>
    </source>
</evidence>
<dbReference type="GO" id="GO:0005524">
    <property type="term" value="F:ATP binding"/>
    <property type="evidence" value="ECO:0007669"/>
    <property type="project" value="UniProtKB-KW"/>
</dbReference>
<evidence type="ECO:0000256" key="19">
    <source>
        <dbReference type="SAM" id="Coils"/>
    </source>
</evidence>